<dbReference type="NCBIfam" id="TIGR01879">
    <property type="entry name" value="hydantase"/>
    <property type="match status" value="1"/>
</dbReference>
<dbReference type="Gene3D" id="3.40.630.10">
    <property type="entry name" value="Zn peptidases"/>
    <property type="match status" value="1"/>
</dbReference>
<comment type="similarity">
    <text evidence="1">Belongs to the peptidase M20 family.</text>
</comment>
<dbReference type="PANTHER" id="PTHR32494">
    <property type="entry name" value="ALLANTOATE DEIMINASE-RELATED"/>
    <property type="match status" value="1"/>
</dbReference>
<dbReference type="SUPFAM" id="SSF53187">
    <property type="entry name" value="Zn-dependent exopeptidases"/>
    <property type="match status" value="1"/>
</dbReference>
<reference evidence="6" key="1">
    <citation type="submission" date="2017-08" db="EMBL/GenBank/DDBJ databases">
        <authorList>
            <person name="Varghese N."/>
            <person name="Submissions S."/>
        </authorList>
    </citation>
    <scope>NUCLEOTIDE SEQUENCE [LARGE SCALE GENOMIC DNA]</scope>
    <source>
        <strain evidence="6">DSM 23173</strain>
    </source>
</reference>
<dbReference type="InterPro" id="IPR011650">
    <property type="entry name" value="Peptidase_M20_dimer"/>
</dbReference>
<dbReference type="OrthoDB" id="9808195at2"/>
<evidence type="ECO:0000259" key="4">
    <source>
        <dbReference type="Pfam" id="PF07687"/>
    </source>
</evidence>
<accession>A0A285UNP2</accession>
<evidence type="ECO:0000313" key="6">
    <source>
        <dbReference type="Proteomes" id="UP000219412"/>
    </source>
</evidence>
<feature type="binding site" evidence="3">
    <location>
        <position position="99"/>
    </location>
    <ligand>
        <name>Zn(2+)</name>
        <dbReference type="ChEBI" id="CHEBI:29105"/>
        <label>1</label>
    </ligand>
</feature>
<name>A0A285UNP2_9STAP</name>
<keyword evidence="3" id="KW-0479">Metal-binding</keyword>
<dbReference type="AlphaFoldDB" id="A0A285UNP2"/>
<dbReference type="InterPro" id="IPR010158">
    <property type="entry name" value="Amidase_Cbmase"/>
</dbReference>
<feature type="binding site" evidence="3">
    <location>
        <position position="110"/>
    </location>
    <ligand>
        <name>Zn(2+)</name>
        <dbReference type="ChEBI" id="CHEBI:29105"/>
        <label>1</label>
    </ligand>
</feature>
<dbReference type="InterPro" id="IPR036264">
    <property type="entry name" value="Bact_exopeptidase_dim_dom"/>
</dbReference>
<dbReference type="NCBIfam" id="NF006771">
    <property type="entry name" value="PRK09290.1-5"/>
    <property type="match status" value="1"/>
</dbReference>
<feature type="binding site" evidence="3">
    <location>
        <position position="145"/>
    </location>
    <ligand>
        <name>Zn(2+)</name>
        <dbReference type="ChEBI" id="CHEBI:29105"/>
        <label>2</label>
    </ligand>
</feature>
<keyword evidence="3" id="KW-0862">Zinc</keyword>
<feature type="binding site" evidence="3">
    <location>
        <position position="209"/>
    </location>
    <ligand>
        <name>Zn(2+)</name>
        <dbReference type="ChEBI" id="CHEBI:29105"/>
        <label>1</label>
    </ligand>
</feature>
<dbReference type="GO" id="GO:0046872">
    <property type="term" value="F:metal ion binding"/>
    <property type="evidence" value="ECO:0007669"/>
    <property type="project" value="UniProtKB-KW"/>
</dbReference>
<dbReference type="SUPFAM" id="SSF55031">
    <property type="entry name" value="Bacterial exopeptidase dimerisation domain"/>
    <property type="match status" value="1"/>
</dbReference>
<dbReference type="Pfam" id="PF07687">
    <property type="entry name" value="M20_dimer"/>
    <property type="match status" value="1"/>
</dbReference>
<protein>
    <submittedName>
        <fullName evidence="5">Allantoate deiminase/N-carbamoyl-L-amino-acid hydrolase</fullName>
    </submittedName>
</protein>
<evidence type="ECO:0000256" key="3">
    <source>
        <dbReference type="PIRSR" id="PIRSR001235-1"/>
    </source>
</evidence>
<comment type="cofactor">
    <cofactor evidence="3">
        <name>Zn(2+)</name>
        <dbReference type="ChEBI" id="CHEBI:29105"/>
    </cofactor>
    <text evidence="3">Binds 2 Zn(2+) ions per subunit.</text>
</comment>
<dbReference type="GO" id="GO:0016813">
    <property type="term" value="F:hydrolase activity, acting on carbon-nitrogen (but not peptide) bonds, in linear amidines"/>
    <property type="evidence" value="ECO:0007669"/>
    <property type="project" value="InterPro"/>
</dbReference>
<dbReference type="EMBL" id="OBQF01000005">
    <property type="protein sequence ID" value="SOC43449.1"/>
    <property type="molecule type" value="Genomic_DNA"/>
</dbReference>
<dbReference type="Pfam" id="PF01546">
    <property type="entry name" value="Peptidase_M20"/>
    <property type="match status" value="1"/>
</dbReference>
<evidence type="ECO:0000313" key="5">
    <source>
        <dbReference type="EMBL" id="SOC43449.1"/>
    </source>
</evidence>
<gene>
    <name evidence="5" type="ORF">SAMN05878391_1984</name>
</gene>
<dbReference type="PANTHER" id="PTHR32494:SF5">
    <property type="entry name" value="ALLANTOATE AMIDOHYDROLASE"/>
    <property type="match status" value="1"/>
</dbReference>
<dbReference type="Proteomes" id="UP000219412">
    <property type="component" value="Unassembled WGS sequence"/>
</dbReference>
<dbReference type="PIRSF" id="PIRSF001235">
    <property type="entry name" value="Amidase_carbamoylase"/>
    <property type="match status" value="1"/>
</dbReference>
<feature type="domain" description="Peptidase M20 dimerisation" evidence="4">
    <location>
        <begin position="228"/>
        <end position="332"/>
    </location>
</feature>
<keyword evidence="2 5" id="KW-0378">Hydrolase</keyword>
<evidence type="ECO:0000256" key="1">
    <source>
        <dbReference type="ARBA" id="ARBA00006153"/>
    </source>
</evidence>
<keyword evidence="6" id="KW-1185">Reference proteome</keyword>
<sequence>MNNKSQSKNKRGNTVIKTKLTINQERLEERMESLSLIGKFGETGVCRLALSEEYKEGIELVREWMDEAGLKTRTDNFGNLIGRLEGKNPEAPILMLGSHLDSQPTGGRFDGPIGVLGGLEVVETLQENSIQPEQPIEVMAFCDEEGYRFGIGLFGSRGISGQLQEDELNRADADGVTRRDALDAFGADPDALQSSEYPEGSIAAYIEMHIEQGPVLETEEEPIGIVTGISGPLWLTVELTGQGGHAGTVPMALRKDALVGASKVIAGLNEIVKQDPDAPTVGTVGNLTVEPNARAVVPEKVTFTVDLRDINLERRNRYEKQLRYYIKSVAEENRLEVDIKEDSNISPEACSENILDIMREESKTMGIYQIPELTSGAFHDALPMAKSSEIAMLFVRSKDGISHDPREFSTYDDIAVGTELLYKTTLSMIKKY</sequence>
<organism evidence="5 6">
    <name type="scientific">Salinicoccus kekensis</name>
    <dbReference type="NCBI Taxonomy" id="714307"/>
    <lineage>
        <taxon>Bacteria</taxon>
        <taxon>Bacillati</taxon>
        <taxon>Bacillota</taxon>
        <taxon>Bacilli</taxon>
        <taxon>Bacillales</taxon>
        <taxon>Staphylococcaceae</taxon>
        <taxon>Salinicoccus</taxon>
    </lineage>
</organism>
<dbReference type="Gene3D" id="3.30.70.360">
    <property type="match status" value="1"/>
</dbReference>
<feature type="binding site" evidence="3">
    <location>
        <position position="403"/>
    </location>
    <ligand>
        <name>Zn(2+)</name>
        <dbReference type="ChEBI" id="CHEBI:29105"/>
        <label>2</label>
    </ligand>
</feature>
<evidence type="ECO:0000256" key="2">
    <source>
        <dbReference type="ARBA" id="ARBA00022801"/>
    </source>
</evidence>
<dbReference type="CDD" id="cd03884">
    <property type="entry name" value="M20_bAS"/>
    <property type="match status" value="1"/>
</dbReference>
<feature type="binding site" evidence="3">
    <location>
        <position position="110"/>
    </location>
    <ligand>
        <name>Zn(2+)</name>
        <dbReference type="ChEBI" id="CHEBI:29105"/>
        <label>2</label>
    </ligand>
</feature>
<dbReference type="InterPro" id="IPR002933">
    <property type="entry name" value="Peptidase_M20"/>
</dbReference>
<proteinExistence type="inferred from homology"/>